<dbReference type="SUPFAM" id="SSF51735">
    <property type="entry name" value="NAD(P)-binding Rossmann-fold domains"/>
    <property type="match status" value="1"/>
</dbReference>
<dbReference type="Gene3D" id="3.40.50.720">
    <property type="entry name" value="NAD(P)-binding Rossmann-like Domain"/>
    <property type="match status" value="1"/>
</dbReference>
<protein>
    <submittedName>
        <fullName evidence="3">SDR family oxidoreductase</fullName>
    </submittedName>
</protein>
<dbReference type="CDD" id="cd05233">
    <property type="entry name" value="SDR_c"/>
    <property type="match status" value="1"/>
</dbReference>
<name>A0A4S3M5A8_9RHOB</name>
<proteinExistence type="inferred from homology"/>
<evidence type="ECO:0000256" key="2">
    <source>
        <dbReference type="ARBA" id="ARBA00023002"/>
    </source>
</evidence>
<evidence type="ECO:0000313" key="3">
    <source>
        <dbReference type="EMBL" id="THD71790.1"/>
    </source>
</evidence>
<dbReference type="InterPro" id="IPR020904">
    <property type="entry name" value="Sc_DH/Rdtase_CS"/>
</dbReference>
<comment type="similarity">
    <text evidence="1">Belongs to the short-chain dehydrogenases/reductases (SDR) family.</text>
</comment>
<dbReference type="PANTHER" id="PTHR24321:SF8">
    <property type="entry name" value="ESTRADIOL 17-BETA-DEHYDROGENASE 8-RELATED"/>
    <property type="match status" value="1"/>
</dbReference>
<organism evidence="3 4">
    <name type="scientific">Thalassobius vesicularis</name>
    <dbReference type="NCBI Taxonomy" id="1294297"/>
    <lineage>
        <taxon>Bacteria</taxon>
        <taxon>Pseudomonadati</taxon>
        <taxon>Pseudomonadota</taxon>
        <taxon>Alphaproteobacteria</taxon>
        <taxon>Rhodobacterales</taxon>
        <taxon>Roseobacteraceae</taxon>
        <taxon>Thalassovita</taxon>
    </lineage>
</organism>
<dbReference type="PRINTS" id="PR00081">
    <property type="entry name" value="GDHRDH"/>
</dbReference>
<dbReference type="OrthoDB" id="9804774at2"/>
<dbReference type="NCBIfam" id="NF005559">
    <property type="entry name" value="PRK07231.1"/>
    <property type="match status" value="1"/>
</dbReference>
<dbReference type="FunFam" id="3.40.50.720:FF:000084">
    <property type="entry name" value="Short-chain dehydrogenase reductase"/>
    <property type="match status" value="1"/>
</dbReference>
<dbReference type="PRINTS" id="PR00080">
    <property type="entry name" value="SDRFAMILY"/>
</dbReference>
<evidence type="ECO:0000313" key="4">
    <source>
        <dbReference type="Proteomes" id="UP000306113"/>
    </source>
</evidence>
<accession>A0A4S3M5A8</accession>
<dbReference type="GO" id="GO:0016491">
    <property type="term" value="F:oxidoreductase activity"/>
    <property type="evidence" value="ECO:0007669"/>
    <property type="project" value="UniProtKB-KW"/>
</dbReference>
<evidence type="ECO:0000256" key="1">
    <source>
        <dbReference type="ARBA" id="ARBA00006484"/>
    </source>
</evidence>
<comment type="caution">
    <text evidence="3">The sequence shown here is derived from an EMBL/GenBank/DDBJ whole genome shotgun (WGS) entry which is preliminary data.</text>
</comment>
<dbReference type="AlphaFoldDB" id="A0A4S3M5A8"/>
<dbReference type="PANTHER" id="PTHR24321">
    <property type="entry name" value="DEHYDROGENASES, SHORT CHAIN"/>
    <property type="match status" value="1"/>
</dbReference>
<dbReference type="InterPro" id="IPR036291">
    <property type="entry name" value="NAD(P)-bd_dom_sf"/>
</dbReference>
<keyword evidence="4" id="KW-1185">Reference proteome</keyword>
<keyword evidence="2" id="KW-0560">Oxidoreductase</keyword>
<dbReference type="EMBL" id="SSMD01000010">
    <property type="protein sequence ID" value="THD71790.1"/>
    <property type="molecule type" value="Genomic_DNA"/>
</dbReference>
<dbReference type="Pfam" id="PF13561">
    <property type="entry name" value="adh_short_C2"/>
    <property type="match status" value="1"/>
</dbReference>
<gene>
    <name evidence="3" type="ORF">E7681_16890</name>
</gene>
<sequence length="247" mass="25163">MTETAFITGAADGIGWQLAQLFAARGYSVALADLDGEKAAQRAASLGPTHLGLACNVTDEEAVTAAIAETVARFGRLDVAVNNAGIGDTSAPTLEQTAAHFRRVTDVHLTGTFLVSQAAARVMGPGGAIVNFASIAGLVGLPRRNAYGAAKAGIIAMTKSMGAEWAPQGIRVNAVAPGYVRTALVEKLIAEGLLDADAITRRTPIGRMLTPLEVAEAVYFLASPAASGITGTTLSVDGGWTAMGAAI</sequence>
<reference evidence="3 4" key="1">
    <citation type="submission" date="2019-04" db="EMBL/GenBank/DDBJ databases">
        <title>Draft genome sequence of Youngimonas vesicularis.</title>
        <authorList>
            <person name="Hameed A."/>
        </authorList>
    </citation>
    <scope>NUCLEOTIDE SEQUENCE [LARGE SCALE GENOMIC DNA]</scope>
    <source>
        <strain evidence="3 4">CC-AMW-E</strain>
    </source>
</reference>
<dbReference type="RefSeq" id="WP_136340437.1">
    <property type="nucleotide sequence ID" value="NZ_SSMD01000010.1"/>
</dbReference>
<dbReference type="InterPro" id="IPR002347">
    <property type="entry name" value="SDR_fam"/>
</dbReference>
<dbReference type="PROSITE" id="PS00061">
    <property type="entry name" value="ADH_SHORT"/>
    <property type="match status" value="1"/>
</dbReference>
<dbReference type="Proteomes" id="UP000306113">
    <property type="component" value="Unassembled WGS sequence"/>
</dbReference>